<evidence type="ECO:0000313" key="4">
    <source>
        <dbReference type="EMBL" id="PVD39430.1"/>
    </source>
</evidence>
<dbReference type="OrthoDB" id="10002959at2759"/>
<evidence type="ECO:0000256" key="2">
    <source>
        <dbReference type="ARBA" id="ARBA00024195"/>
    </source>
</evidence>
<reference evidence="4 5" key="1">
    <citation type="submission" date="2018-04" db="EMBL/GenBank/DDBJ databases">
        <title>The genome of golden apple snail Pomacea canaliculata provides insight into stress tolerance and invasive adaptation.</title>
        <authorList>
            <person name="Liu C."/>
            <person name="Liu B."/>
            <person name="Ren Y."/>
            <person name="Zhang Y."/>
            <person name="Wang H."/>
            <person name="Li S."/>
            <person name="Jiang F."/>
            <person name="Yin L."/>
            <person name="Zhang G."/>
            <person name="Qian W."/>
            <person name="Fan W."/>
        </authorList>
    </citation>
    <scope>NUCLEOTIDE SEQUENCE [LARGE SCALE GENOMIC DNA]</scope>
    <source>
        <strain evidence="4">SZHN2017</strain>
        <tissue evidence="4">Muscle</tissue>
    </source>
</reference>
<accession>A0A2T7Q1B0</accession>
<dbReference type="SUPFAM" id="SSF50494">
    <property type="entry name" value="Trypsin-like serine proteases"/>
    <property type="match status" value="1"/>
</dbReference>
<dbReference type="InterPro" id="IPR001254">
    <property type="entry name" value="Trypsin_dom"/>
</dbReference>
<dbReference type="PROSITE" id="PS00134">
    <property type="entry name" value="TRYPSIN_HIS"/>
    <property type="match status" value="1"/>
</dbReference>
<sequence length="297" mass="32495">MLWADGAHIHLEKANLHSSSWSWLVSLMSDVRGITRNLASPHVASDVTWSHQHFCGGSVLNQYWILTASHCFDRQAGGNEPATWRARFSDDGFQAHKLRTGWKSLSGQLASKAHALGVSQIVRHPRYNRTNVVADIALVRLSSAISTLSSTHKIATAPLPLHENITFKNGTDCVTTGWKCPRSAREHSSCVAYVVPMPINHPDMCKVYAMDDWSDKLCAGKKNARQGVCGGDSGDALMCEIHGGEMVMAGFLSFVHKDDPFAFPSGYTAVQPYLNLSSTPFPSILAVANPVHLTDDR</sequence>
<dbReference type="PROSITE" id="PS50240">
    <property type="entry name" value="TRYPSIN_DOM"/>
    <property type="match status" value="1"/>
</dbReference>
<dbReference type="InterPro" id="IPR051487">
    <property type="entry name" value="Ser/Thr_Proteases_Immune/Dev"/>
</dbReference>
<evidence type="ECO:0000313" key="5">
    <source>
        <dbReference type="Proteomes" id="UP000245119"/>
    </source>
</evidence>
<dbReference type="SMART" id="SM00020">
    <property type="entry name" value="Tryp_SPc"/>
    <property type="match status" value="1"/>
</dbReference>
<dbReference type="STRING" id="400727.A0A2T7Q1B0"/>
<dbReference type="PRINTS" id="PR00722">
    <property type="entry name" value="CHYMOTRYPSIN"/>
</dbReference>
<feature type="domain" description="Peptidase S1" evidence="3">
    <location>
        <begin position="3"/>
        <end position="275"/>
    </location>
</feature>
<dbReference type="GO" id="GO:0004252">
    <property type="term" value="F:serine-type endopeptidase activity"/>
    <property type="evidence" value="ECO:0007669"/>
    <property type="project" value="InterPro"/>
</dbReference>
<dbReference type="GO" id="GO:0006508">
    <property type="term" value="P:proteolysis"/>
    <property type="evidence" value="ECO:0007669"/>
    <property type="project" value="InterPro"/>
</dbReference>
<dbReference type="Gene3D" id="2.40.10.10">
    <property type="entry name" value="Trypsin-like serine proteases"/>
    <property type="match status" value="1"/>
</dbReference>
<comment type="caution">
    <text evidence="4">The sequence shown here is derived from an EMBL/GenBank/DDBJ whole genome shotgun (WGS) entry which is preliminary data.</text>
</comment>
<comment type="similarity">
    <text evidence="2">Belongs to the peptidase S1 family. CLIP subfamily.</text>
</comment>
<evidence type="ECO:0000256" key="1">
    <source>
        <dbReference type="ARBA" id="ARBA00023157"/>
    </source>
</evidence>
<keyword evidence="5" id="KW-1185">Reference proteome</keyword>
<gene>
    <name evidence="4" type="ORF">C0Q70_02060</name>
</gene>
<dbReference type="PANTHER" id="PTHR24256">
    <property type="entry name" value="TRYPTASE-RELATED"/>
    <property type="match status" value="1"/>
</dbReference>
<dbReference type="CDD" id="cd00190">
    <property type="entry name" value="Tryp_SPc"/>
    <property type="match status" value="1"/>
</dbReference>
<proteinExistence type="inferred from homology"/>
<dbReference type="InterPro" id="IPR009003">
    <property type="entry name" value="Peptidase_S1_PA"/>
</dbReference>
<evidence type="ECO:0000259" key="3">
    <source>
        <dbReference type="PROSITE" id="PS50240"/>
    </source>
</evidence>
<dbReference type="InterPro" id="IPR043504">
    <property type="entry name" value="Peptidase_S1_PA_chymotrypsin"/>
</dbReference>
<keyword evidence="1" id="KW-1015">Disulfide bond</keyword>
<name>A0A2T7Q1B0_POMCA</name>
<organism evidence="4 5">
    <name type="scientific">Pomacea canaliculata</name>
    <name type="common">Golden apple snail</name>
    <dbReference type="NCBI Taxonomy" id="400727"/>
    <lineage>
        <taxon>Eukaryota</taxon>
        <taxon>Metazoa</taxon>
        <taxon>Spiralia</taxon>
        <taxon>Lophotrochozoa</taxon>
        <taxon>Mollusca</taxon>
        <taxon>Gastropoda</taxon>
        <taxon>Caenogastropoda</taxon>
        <taxon>Architaenioglossa</taxon>
        <taxon>Ampullarioidea</taxon>
        <taxon>Ampullariidae</taxon>
        <taxon>Pomacea</taxon>
    </lineage>
</organism>
<dbReference type="Pfam" id="PF00089">
    <property type="entry name" value="Trypsin"/>
    <property type="match status" value="1"/>
</dbReference>
<dbReference type="AlphaFoldDB" id="A0A2T7Q1B0"/>
<protein>
    <recommendedName>
        <fullName evidence="3">Peptidase S1 domain-containing protein</fullName>
    </recommendedName>
</protein>
<dbReference type="EMBL" id="PZQS01000001">
    <property type="protein sequence ID" value="PVD39430.1"/>
    <property type="molecule type" value="Genomic_DNA"/>
</dbReference>
<dbReference type="InterPro" id="IPR001314">
    <property type="entry name" value="Peptidase_S1A"/>
</dbReference>
<dbReference type="Proteomes" id="UP000245119">
    <property type="component" value="Linkage Group LG1"/>
</dbReference>
<dbReference type="InterPro" id="IPR018114">
    <property type="entry name" value="TRYPSIN_HIS"/>
</dbReference>